<reference evidence="1 2" key="1">
    <citation type="submission" date="2018-01" db="EMBL/GenBank/DDBJ databases">
        <title>Whole genome sequencing of Histamine producing bacteria.</title>
        <authorList>
            <person name="Butler K."/>
        </authorList>
    </citation>
    <scope>NUCLEOTIDE SEQUENCE [LARGE SCALE GENOMIC DNA]</scope>
    <source>
        <strain evidence="1 2">NCIMB 13481</strain>
    </source>
</reference>
<dbReference type="RefSeq" id="WP_107236473.1">
    <property type="nucleotide sequence ID" value="NZ_PYLW01000001.1"/>
</dbReference>
<dbReference type="AlphaFoldDB" id="A0A2T3MR19"/>
<evidence type="ECO:0000313" key="1">
    <source>
        <dbReference type="EMBL" id="PSV99654.1"/>
    </source>
</evidence>
<organism evidence="1 2">
    <name type="scientific">Photobacterium iliopiscarium</name>
    <dbReference type="NCBI Taxonomy" id="56192"/>
    <lineage>
        <taxon>Bacteria</taxon>
        <taxon>Pseudomonadati</taxon>
        <taxon>Pseudomonadota</taxon>
        <taxon>Gammaproteobacteria</taxon>
        <taxon>Vibrionales</taxon>
        <taxon>Vibrionaceae</taxon>
        <taxon>Photobacterium</taxon>
    </lineage>
</organism>
<proteinExistence type="predicted"/>
<comment type="caution">
    <text evidence="1">The sequence shown here is derived from an EMBL/GenBank/DDBJ whole genome shotgun (WGS) entry which is preliminary data.</text>
</comment>
<dbReference type="EMBL" id="PYLW01000001">
    <property type="protein sequence ID" value="PSV99654.1"/>
    <property type="molecule type" value="Genomic_DNA"/>
</dbReference>
<gene>
    <name evidence="1" type="ORF">C9I88_00380</name>
</gene>
<evidence type="ECO:0000313" key="2">
    <source>
        <dbReference type="Proteomes" id="UP000241954"/>
    </source>
</evidence>
<accession>A0A2T3MR19</accession>
<name>A0A2T3MR19_9GAMM</name>
<dbReference type="Proteomes" id="UP000241954">
    <property type="component" value="Unassembled WGS sequence"/>
</dbReference>
<sequence>MNAGVAAKNAVEKLIDKRAATTKTAKLSPSKVISIYVTLFRKEKGQVVLATEFDALLRKE</sequence>
<protein>
    <submittedName>
        <fullName evidence="1">Uncharacterized protein</fullName>
    </submittedName>
</protein>